<protein>
    <recommendedName>
        <fullName evidence="4">Pyruvate carboxyltransferase domain-containing protein</fullName>
    </recommendedName>
</protein>
<dbReference type="GO" id="GO:0006552">
    <property type="term" value="P:L-leucine catabolic process"/>
    <property type="evidence" value="ECO:0007669"/>
    <property type="project" value="TreeGrafter"/>
</dbReference>
<dbReference type="AlphaFoldDB" id="A0A6C0LWF2"/>
<proteinExistence type="inferred from homology"/>
<evidence type="ECO:0000313" key="5">
    <source>
        <dbReference type="EMBL" id="QHU34338.1"/>
    </source>
</evidence>
<dbReference type="InterPro" id="IPR043594">
    <property type="entry name" value="HMGL"/>
</dbReference>
<organism evidence="5">
    <name type="scientific">viral metagenome</name>
    <dbReference type="NCBI Taxonomy" id="1070528"/>
    <lineage>
        <taxon>unclassified sequences</taxon>
        <taxon>metagenomes</taxon>
        <taxon>organismal metagenomes</taxon>
    </lineage>
</organism>
<dbReference type="PANTHER" id="PTHR42738:SF7">
    <property type="entry name" value="HYDROXYMETHYLGLUTARYL-COA LYASE"/>
    <property type="match status" value="1"/>
</dbReference>
<dbReference type="Pfam" id="PF00682">
    <property type="entry name" value="HMGL-like"/>
    <property type="match status" value="1"/>
</dbReference>
<comment type="similarity">
    <text evidence="1">Belongs to the HMG-CoA lyase family.</text>
</comment>
<dbReference type="EMBL" id="MN740569">
    <property type="protein sequence ID" value="QHU34338.1"/>
    <property type="molecule type" value="Genomic_DNA"/>
</dbReference>
<evidence type="ECO:0000259" key="4">
    <source>
        <dbReference type="Pfam" id="PF00682"/>
    </source>
</evidence>
<feature type="domain" description="Pyruvate carboxyltransferase" evidence="4">
    <location>
        <begin position="44"/>
        <end position="246"/>
    </location>
</feature>
<keyword evidence="3" id="KW-0456">Lyase</keyword>
<evidence type="ECO:0000256" key="3">
    <source>
        <dbReference type="ARBA" id="ARBA00023239"/>
    </source>
</evidence>
<reference evidence="5" key="1">
    <citation type="journal article" date="2020" name="Nature">
        <title>Giant virus diversity and host interactions through global metagenomics.</title>
        <authorList>
            <person name="Schulz F."/>
            <person name="Roux S."/>
            <person name="Paez-Espino D."/>
            <person name="Jungbluth S."/>
            <person name="Walsh D.A."/>
            <person name="Denef V.J."/>
            <person name="McMahon K.D."/>
            <person name="Konstantinidis K.T."/>
            <person name="Eloe-Fadrosh E.A."/>
            <person name="Kyrpides N.C."/>
            <person name="Woyke T."/>
        </authorList>
    </citation>
    <scope>NUCLEOTIDE SEQUENCE</scope>
    <source>
        <strain evidence="5">GVMAG-S-1016713-123</strain>
    </source>
</reference>
<dbReference type="PANTHER" id="PTHR42738">
    <property type="entry name" value="HYDROXYMETHYLGLUTARYL-COA LYASE"/>
    <property type="match status" value="1"/>
</dbReference>
<accession>A0A6C0LWF2</accession>
<dbReference type="Gene3D" id="3.20.20.70">
    <property type="entry name" value="Aldolase class I"/>
    <property type="match status" value="1"/>
</dbReference>
<dbReference type="InterPro" id="IPR000891">
    <property type="entry name" value="PYR_CT"/>
</dbReference>
<keyword evidence="2" id="KW-0479">Metal-binding</keyword>
<dbReference type="GO" id="GO:0004419">
    <property type="term" value="F:hydroxymethylglutaryl-CoA lyase activity"/>
    <property type="evidence" value="ECO:0007669"/>
    <property type="project" value="TreeGrafter"/>
</dbReference>
<dbReference type="SUPFAM" id="SSF51569">
    <property type="entry name" value="Aldolase"/>
    <property type="match status" value="1"/>
</dbReference>
<dbReference type="GO" id="GO:0046951">
    <property type="term" value="P:ketone body biosynthetic process"/>
    <property type="evidence" value="ECO:0007669"/>
    <property type="project" value="TreeGrafter"/>
</dbReference>
<evidence type="ECO:0000256" key="1">
    <source>
        <dbReference type="ARBA" id="ARBA00009405"/>
    </source>
</evidence>
<sequence length="296" mass="34134">MYNLYNKLHHLDFAMRNMKPHFRQLDVAVRHLDIATHNLKPNFCLFDVTMRDGLQSMSNVYTMKHKKKLLDRIIKNCPTKDIEIGSMVSPKILPQMRGSLALYKYAEKKYPTHNFYMLVPNQHLFTKAMENGVKNFSFITSVSDAFQEKNINKSLDDTQYELFQMTNQLTSKNKSKLYVSCVTECPINGKIPIEQVAFKINNNLNFEIDNICISDTCGTLSISDYKYIIDNVNQDQLNKISLHLHNPSNPDLQDIIQYSLARNITRFDVSYIDAGGCSVTIDGGKMKSNLTYEIFE</sequence>
<evidence type="ECO:0000256" key="2">
    <source>
        <dbReference type="ARBA" id="ARBA00022723"/>
    </source>
</evidence>
<dbReference type="GO" id="GO:0046872">
    <property type="term" value="F:metal ion binding"/>
    <property type="evidence" value="ECO:0007669"/>
    <property type="project" value="UniProtKB-KW"/>
</dbReference>
<name>A0A6C0LWF2_9ZZZZ</name>
<dbReference type="InterPro" id="IPR013785">
    <property type="entry name" value="Aldolase_TIM"/>
</dbReference>